<gene>
    <name evidence="10 11" type="primary">plsY</name>
    <name evidence="11" type="ORF">NQX30_04200</name>
</gene>
<dbReference type="PANTHER" id="PTHR30309:SF0">
    <property type="entry name" value="GLYCEROL-3-PHOSPHATE ACYLTRANSFERASE-RELATED"/>
    <property type="match status" value="1"/>
</dbReference>
<comment type="catalytic activity">
    <reaction evidence="10">
        <text>an acyl phosphate + sn-glycerol 3-phosphate = a 1-acyl-sn-glycero-3-phosphate + phosphate</text>
        <dbReference type="Rhea" id="RHEA:34075"/>
        <dbReference type="ChEBI" id="CHEBI:43474"/>
        <dbReference type="ChEBI" id="CHEBI:57597"/>
        <dbReference type="ChEBI" id="CHEBI:57970"/>
        <dbReference type="ChEBI" id="CHEBI:59918"/>
        <dbReference type="EC" id="2.3.1.275"/>
    </reaction>
</comment>
<name>A0ABT7QLT8_9GAMM</name>
<evidence type="ECO:0000256" key="8">
    <source>
        <dbReference type="ARBA" id="ARBA00023209"/>
    </source>
</evidence>
<comment type="pathway">
    <text evidence="10">Lipid metabolism; phospholipid metabolism.</text>
</comment>
<reference evidence="11" key="2">
    <citation type="journal article" date="2023" name="Microbiome">
        <title>Synthase-selected sorting approach identifies a beta-lactone synthase in a nudibranch symbiotic bacterium.</title>
        <authorList>
            <person name="Dzunkova M."/>
            <person name="La Clair J.J."/>
            <person name="Tyml T."/>
            <person name="Doud D."/>
            <person name="Schulz F."/>
            <person name="Piquer-Esteban S."/>
            <person name="Porcel Sanchis D."/>
            <person name="Osborn A."/>
            <person name="Robinson D."/>
            <person name="Louie K.B."/>
            <person name="Bowen B.P."/>
            <person name="Bowers R.M."/>
            <person name="Lee J."/>
            <person name="Arnau V."/>
            <person name="Diaz-Villanueva W."/>
            <person name="Stepanauskas R."/>
            <person name="Gosliner T."/>
            <person name="Date S.V."/>
            <person name="Northen T.R."/>
            <person name="Cheng J.F."/>
            <person name="Burkart M.D."/>
            <person name="Woyke T."/>
        </authorList>
    </citation>
    <scope>NUCLEOTIDE SEQUENCE</scope>
    <source>
        <strain evidence="11">Df01</strain>
    </source>
</reference>
<evidence type="ECO:0000256" key="6">
    <source>
        <dbReference type="ARBA" id="ARBA00023098"/>
    </source>
</evidence>
<evidence type="ECO:0000256" key="2">
    <source>
        <dbReference type="ARBA" id="ARBA00022516"/>
    </source>
</evidence>
<evidence type="ECO:0000256" key="5">
    <source>
        <dbReference type="ARBA" id="ARBA00022989"/>
    </source>
</evidence>
<evidence type="ECO:0000313" key="12">
    <source>
        <dbReference type="Proteomes" id="UP001168167"/>
    </source>
</evidence>
<evidence type="ECO:0000256" key="4">
    <source>
        <dbReference type="ARBA" id="ARBA00022692"/>
    </source>
</evidence>
<organism evidence="11 12">
    <name type="scientific">Candidatus Doriopsillibacter californiensis</name>
    <dbReference type="NCBI Taxonomy" id="2970740"/>
    <lineage>
        <taxon>Bacteria</taxon>
        <taxon>Pseudomonadati</taxon>
        <taxon>Pseudomonadota</taxon>
        <taxon>Gammaproteobacteria</taxon>
        <taxon>Candidatus Tethybacterales</taxon>
        <taxon>Candidatus Persebacteraceae</taxon>
        <taxon>Candidatus Doriopsillibacter</taxon>
    </lineage>
</organism>
<comment type="subunit">
    <text evidence="10">Probably interacts with PlsX.</text>
</comment>
<dbReference type="SMART" id="SM01207">
    <property type="entry name" value="G3P_acyltransf"/>
    <property type="match status" value="1"/>
</dbReference>
<dbReference type="EC" id="2.3.1.275" evidence="10"/>
<feature type="transmembrane region" description="Helical" evidence="10">
    <location>
        <begin position="9"/>
        <end position="36"/>
    </location>
</feature>
<feature type="transmembrane region" description="Helical" evidence="10">
    <location>
        <begin position="116"/>
        <end position="140"/>
    </location>
</feature>
<proteinExistence type="inferred from homology"/>
<evidence type="ECO:0000256" key="10">
    <source>
        <dbReference type="HAMAP-Rule" id="MF_01043"/>
    </source>
</evidence>
<comment type="similarity">
    <text evidence="10">Belongs to the PlsY family.</text>
</comment>
<keyword evidence="5 10" id="KW-1133">Transmembrane helix</keyword>
<evidence type="ECO:0000256" key="9">
    <source>
        <dbReference type="ARBA" id="ARBA00023264"/>
    </source>
</evidence>
<keyword evidence="7 10" id="KW-0472">Membrane</keyword>
<accession>A0ABT7QLT8</accession>
<keyword evidence="12" id="KW-1185">Reference proteome</keyword>
<keyword evidence="9 10" id="KW-1208">Phospholipid metabolism</keyword>
<evidence type="ECO:0000313" key="11">
    <source>
        <dbReference type="EMBL" id="MDM5147571.1"/>
    </source>
</evidence>
<protein>
    <recommendedName>
        <fullName evidence="10">Glycerol-3-phosphate acyltransferase</fullName>
    </recommendedName>
    <alternativeName>
        <fullName evidence="10">Acyl-PO4 G3P acyltransferase</fullName>
    </alternativeName>
    <alternativeName>
        <fullName evidence="10">Acyl-phosphate--glycerol-3-phosphate acyltransferase</fullName>
    </alternativeName>
    <alternativeName>
        <fullName evidence="10">G3P acyltransferase</fullName>
        <shortName evidence="10">GPAT</shortName>
        <ecNumber evidence="10">2.3.1.275</ecNumber>
    </alternativeName>
    <alternativeName>
        <fullName evidence="10">Lysophosphatidic acid synthase</fullName>
        <shortName evidence="10">LPA synthase</shortName>
    </alternativeName>
</protein>
<dbReference type="HAMAP" id="MF_01043">
    <property type="entry name" value="PlsY"/>
    <property type="match status" value="1"/>
</dbReference>
<keyword evidence="4 10" id="KW-0812">Transmembrane</keyword>
<keyword evidence="11" id="KW-0012">Acyltransferase</keyword>
<feature type="transmembrane region" description="Helical" evidence="10">
    <location>
        <begin position="146"/>
        <end position="179"/>
    </location>
</feature>
<dbReference type="Proteomes" id="UP001168167">
    <property type="component" value="Unassembled WGS sequence"/>
</dbReference>
<comment type="subcellular location">
    <subcellularLocation>
        <location evidence="10">Cell membrane</location>
        <topology evidence="10">Multi-pass membrane protein</topology>
    </subcellularLocation>
</comment>
<sequence>MCDAVIKPYFLMTATVIVAAYFLGAVPFAVVIARVFGVPDPRHYGSGNPGATNVARSGNKAATVLTLLADFGKGAVLVVLADSSIMAALAGGMAVVGHVFSIFLRFKGGKGVATALGVFCAWYWLAGIVSLVAWALVFVLCRTSALASIAAMLTGVVMLIMWTPLIIAWAGCGVAALVIVRHWRNIADLLRGRERSFSR</sequence>
<keyword evidence="2 10" id="KW-0444">Lipid biosynthesis</keyword>
<keyword evidence="1 10" id="KW-1003">Cell membrane</keyword>
<keyword evidence="8 10" id="KW-0594">Phospholipid biosynthesis</keyword>
<comment type="function">
    <text evidence="10">Catalyzes the transfer of an acyl group from acyl-phosphate (acyl-PO(4)) to glycerol-3-phosphate (G3P) to form lysophosphatidic acid (LPA). This enzyme utilizes acyl-phosphate as fatty acyl donor, but not acyl-CoA or acyl-ACP.</text>
</comment>
<comment type="caution">
    <text evidence="11">The sequence shown here is derived from an EMBL/GenBank/DDBJ whole genome shotgun (WGS) entry which is preliminary data.</text>
</comment>
<evidence type="ECO:0000256" key="3">
    <source>
        <dbReference type="ARBA" id="ARBA00022679"/>
    </source>
</evidence>
<reference evidence="11" key="1">
    <citation type="submission" date="2022-08" db="EMBL/GenBank/DDBJ databases">
        <authorList>
            <person name="Dzunkova M."/>
            <person name="La Clair J."/>
            <person name="Tyml T."/>
            <person name="Doud D."/>
            <person name="Schulz F."/>
            <person name="Piquer S."/>
            <person name="Porcel Sanchis D."/>
            <person name="Osborn A."/>
            <person name="Robinson D."/>
            <person name="Louie K.B."/>
            <person name="Bowen B.P."/>
            <person name="Bowers R."/>
            <person name="Lee J."/>
            <person name="Arnau Llombart V."/>
            <person name="Diaz Villanueva W."/>
            <person name="Gosliner T."/>
            <person name="Northen T."/>
            <person name="Cheng J.-F."/>
            <person name="Burkart M.D."/>
            <person name="Woyke T."/>
        </authorList>
    </citation>
    <scope>NUCLEOTIDE SEQUENCE</scope>
    <source>
        <strain evidence="11">Df01</strain>
    </source>
</reference>
<evidence type="ECO:0000256" key="1">
    <source>
        <dbReference type="ARBA" id="ARBA00022475"/>
    </source>
</evidence>
<keyword evidence="3 10" id="KW-0808">Transferase</keyword>
<dbReference type="PANTHER" id="PTHR30309">
    <property type="entry name" value="INNER MEMBRANE PROTEIN YGIH"/>
    <property type="match status" value="1"/>
</dbReference>
<dbReference type="EMBL" id="JANQAO010000002">
    <property type="protein sequence ID" value="MDM5147571.1"/>
    <property type="molecule type" value="Genomic_DNA"/>
</dbReference>
<dbReference type="GO" id="GO:0004366">
    <property type="term" value="F:glycerol-3-phosphate O-acyltransferase activity"/>
    <property type="evidence" value="ECO:0007669"/>
    <property type="project" value="UniProtKB-EC"/>
</dbReference>
<dbReference type="NCBIfam" id="TIGR00023">
    <property type="entry name" value="glycerol-3-phosphate 1-O-acyltransferase PlsY"/>
    <property type="match status" value="1"/>
</dbReference>
<keyword evidence="6 10" id="KW-0443">Lipid metabolism</keyword>
<evidence type="ECO:0000256" key="7">
    <source>
        <dbReference type="ARBA" id="ARBA00023136"/>
    </source>
</evidence>
<feature type="transmembrane region" description="Helical" evidence="10">
    <location>
        <begin position="85"/>
        <end position="104"/>
    </location>
</feature>
<dbReference type="Pfam" id="PF02660">
    <property type="entry name" value="G3P_acyltransf"/>
    <property type="match status" value="1"/>
</dbReference>
<dbReference type="InterPro" id="IPR003811">
    <property type="entry name" value="G3P_acylTferase_PlsY"/>
</dbReference>